<dbReference type="PROSITE" id="PS51456">
    <property type="entry name" value="MYOSIN_MOTOR"/>
    <property type="match status" value="1"/>
</dbReference>
<evidence type="ECO:0000313" key="11">
    <source>
        <dbReference type="Proteomes" id="UP001195914"/>
    </source>
</evidence>
<dbReference type="Pfam" id="PF00415">
    <property type="entry name" value="RCC1"/>
    <property type="match status" value="1"/>
</dbReference>
<feature type="repeat" description="RCC1" evidence="6">
    <location>
        <begin position="1323"/>
        <end position="1371"/>
    </location>
</feature>
<feature type="region of interest" description="Actin-binding" evidence="7">
    <location>
        <begin position="644"/>
        <end position="666"/>
    </location>
</feature>
<dbReference type="InterPro" id="IPR001609">
    <property type="entry name" value="Myosin_head_motor_dom-like"/>
</dbReference>
<dbReference type="Pfam" id="PF00063">
    <property type="entry name" value="Myosin_head"/>
    <property type="match status" value="1"/>
</dbReference>
<dbReference type="Gene3D" id="1.10.10.820">
    <property type="match status" value="1"/>
</dbReference>
<evidence type="ECO:0000256" key="4">
    <source>
        <dbReference type="ARBA" id="ARBA00023175"/>
    </source>
</evidence>
<comment type="similarity">
    <text evidence="7">Belongs to the TRAFAC class myosin-kinesin ATPase superfamily. Myosin family.</text>
</comment>
<dbReference type="Pfam" id="PF13540">
    <property type="entry name" value="RCC1_2"/>
    <property type="match status" value="1"/>
</dbReference>
<sequence length="1475" mass="166631">MAPSDMAAVVAKAKPGGKPKAKGDHFKRSESRVDNLDYLVGSQVWIKVDSDELFELVTVNSFSGDRVTVSYNGDMLTVPFEDCLNVDVMNVPFETHDLVKLPHANSAVVLDILRKRFMSDCIYTYAGKLLIVLNPFKLIPDLYGPQSIERYRRADTSIGFPADVPPHTYAVAQCAINGLLRDNHCQSCIVTGESGAGKTETAKQLMSFFAHGASQSHNKVQDIIMGSNVILEAFGNAKTLRNNNSSRFGKFIKILVAAEGGLKGGIICSYMLELSRIEFQSEGERNYHIFYQCLKGLSQPERDAYGFHTVDFYKFLNRWKCYDAPGIDDLKDFGEVKRELQQLFSDEEYSDFMRCIAGILLCGNIEFKEVAARGVENAASVSNTADFQQLAALLGFQTEEAEEALTTKVVTIQGENIMSAITVSAAEVNVRALAKDLYGSLFEFCIEKINSIITFDDENARWIGILDIYGFEYFQRNTYEQLLINYANERLQQYFINRVFASEIAEYDEEGIDHSSIKYTDNSQVLEIFDKPNCSIFSFLEEQCLIQTGSAESFTASCKAKIKNELFIPAQGSVCRFTVVHTATSVMYDTDEFVAKNKHKLSPPIVRILHGSANSIVKQCAKRIPEDMGNMKGKFMGSKFHSSIGALMKTLHMTESHFIRCIKTNQQKKPRLYETRNVYGQLISLSIVEAIQTIHRGYAYRATFEKFIKDNEFLSSCIATGSTADTDLRNSIQAILQNLCIPAGDYQVGKKKVFLKKNGWMLLEKVFLQYARASKPLSDAIYSIYRVWRNRRHLLNSREMIIRIQSNIRRFRVQETSLIAKGNLRNFIGLVLTLDLILNEDPRVSAAVTIQSWCRMYICRKAYMQRLADIRAFERKQKAIVNLKRVATARHVIAACNFLRYLHASRARDRAVTKIASCWRMHAAIRRANNLRLQKIITFAATFIQKHVRGYLQRRRYQYTLNMLPYVIRLQAVFRSRLAVKRLEPSLRIRVSEIRERLRRLQLVTFIQSMIRCVIAYQRVTAAYCAVLSFQKFGWPRSCHEDITRVRAATATIKGFLKKMNQQSALRTEKNRILQGADQRVCERLTCDETEAAHRIFERFKIAQSSCLLPIHFNVYADHRGDYPDGWCSALERFLCSRSTGRGISGVSMGNGYSVFVVDGTQVYGFGRQPSDHRQEALAPRAPQLITTISNNLRVSTVLCGNEHTVILLSDHSVYSWGNNSYGQCGILRSNSNVKEPTLVQIYDSKGKPLQVKSLGVGSYHNCVVGVNGDVMVWGKWRDINLPAFGENIYYPVPICASVLPKDDTIVEAYCGNKVSYLLTKRGRLLSFGSCHNGQLGRDGNRNAPIEKIGIPNQVTSVSCGRNFTLVISERSDIYIFGTALAVRGGNKIKQTFMTPQRLECNRVAVRSPVVKCSVGTWEANILTEDLLVWAWTCLLVEEGCIRPIVYRYTCLSDSSIRNVYTIAAAQMTATFVGF</sequence>
<dbReference type="PANTHER" id="PTHR13140:SF270">
    <property type="entry name" value="MYOSIN-12"/>
    <property type="match status" value="1"/>
</dbReference>
<feature type="binding site" evidence="7">
    <location>
        <begin position="192"/>
        <end position="199"/>
    </location>
    <ligand>
        <name>ATP</name>
        <dbReference type="ChEBI" id="CHEBI:30616"/>
    </ligand>
</feature>
<keyword evidence="1 7" id="KW-0547">Nucleotide-binding</keyword>
<dbReference type="InterPro" id="IPR000048">
    <property type="entry name" value="IQ_motif_EF-hand-BS"/>
</dbReference>
<evidence type="ECO:0000256" key="6">
    <source>
        <dbReference type="PROSITE-ProRule" id="PRU00235"/>
    </source>
</evidence>
<dbReference type="GO" id="GO:0051015">
    <property type="term" value="F:actin filament binding"/>
    <property type="evidence" value="ECO:0007669"/>
    <property type="project" value="TreeGrafter"/>
</dbReference>
<keyword evidence="11" id="KW-1185">Reference proteome</keyword>
<dbReference type="GO" id="GO:0000146">
    <property type="term" value="F:microfilament motor activity"/>
    <property type="evidence" value="ECO:0007669"/>
    <property type="project" value="TreeGrafter"/>
</dbReference>
<dbReference type="SMART" id="SM00242">
    <property type="entry name" value="MYSc"/>
    <property type="match status" value="1"/>
</dbReference>
<dbReference type="EMBL" id="JAHBMH010000044">
    <property type="protein sequence ID" value="KAK1936386.1"/>
    <property type="molecule type" value="Genomic_DNA"/>
</dbReference>
<proteinExistence type="inferred from homology"/>
<dbReference type="Gene3D" id="1.20.58.530">
    <property type="match status" value="1"/>
</dbReference>
<evidence type="ECO:0000313" key="10">
    <source>
        <dbReference type="EMBL" id="KAK1936386.1"/>
    </source>
</evidence>
<dbReference type="GO" id="GO:0005524">
    <property type="term" value="F:ATP binding"/>
    <property type="evidence" value="ECO:0007669"/>
    <property type="project" value="UniProtKB-UniRule"/>
</dbReference>
<organism evidence="10 11">
    <name type="scientific">Babesia divergens</name>
    <dbReference type="NCBI Taxonomy" id="32595"/>
    <lineage>
        <taxon>Eukaryota</taxon>
        <taxon>Sar</taxon>
        <taxon>Alveolata</taxon>
        <taxon>Apicomplexa</taxon>
        <taxon>Aconoidasida</taxon>
        <taxon>Piroplasmida</taxon>
        <taxon>Babesiidae</taxon>
        <taxon>Babesia</taxon>
    </lineage>
</organism>
<dbReference type="PROSITE" id="PS50096">
    <property type="entry name" value="IQ"/>
    <property type="match status" value="2"/>
</dbReference>
<dbReference type="GO" id="GO:0007015">
    <property type="term" value="P:actin filament organization"/>
    <property type="evidence" value="ECO:0007669"/>
    <property type="project" value="TreeGrafter"/>
</dbReference>
<dbReference type="GO" id="GO:0016459">
    <property type="term" value="C:myosin complex"/>
    <property type="evidence" value="ECO:0007669"/>
    <property type="project" value="UniProtKB-KW"/>
</dbReference>
<dbReference type="Pfam" id="PF00612">
    <property type="entry name" value="IQ"/>
    <property type="match status" value="2"/>
</dbReference>
<evidence type="ECO:0000256" key="5">
    <source>
        <dbReference type="ARBA" id="ARBA00023203"/>
    </source>
</evidence>
<dbReference type="PRINTS" id="PR00193">
    <property type="entry name" value="MYOSINHEAVY"/>
</dbReference>
<dbReference type="InterPro" id="IPR027417">
    <property type="entry name" value="P-loop_NTPase"/>
</dbReference>
<dbReference type="PANTHER" id="PTHR13140">
    <property type="entry name" value="MYOSIN"/>
    <property type="match status" value="1"/>
</dbReference>
<feature type="repeat" description="RCC1" evidence="6">
    <location>
        <begin position="1161"/>
        <end position="1211"/>
    </location>
</feature>
<feature type="region of interest" description="Disordered" evidence="8">
    <location>
        <begin position="1"/>
        <end position="25"/>
    </location>
</feature>
<protein>
    <submittedName>
        <fullName evidence="10">Myosin B</fullName>
    </submittedName>
</protein>
<keyword evidence="2 7" id="KW-0067">ATP-binding</keyword>
<comment type="caution">
    <text evidence="10">The sequence shown here is derived from an EMBL/GenBank/DDBJ whole genome shotgun (WGS) entry which is preliminary data.</text>
</comment>
<dbReference type="Gene3D" id="1.20.5.4820">
    <property type="match status" value="1"/>
</dbReference>
<evidence type="ECO:0000256" key="2">
    <source>
        <dbReference type="ARBA" id="ARBA00022840"/>
    </source>
</evidence>
<dbReference type="Gene3D" id="2.130.10.30">
    <property type="entry name" value="Regulator of chromosome condensation 1/beta-lactamase-inhibitor protein II"/>
    <property type="match status" value="2"/>
</dbReference>
<dbReference type="SUPFAM" id="SSF50985">
    <property type="entry name" value="RCC1/BLIP-II"/>
    <property type="match status" value="1"/>
</dbReference>
<dbReference type="GO" id="GO:0005737">
    <property type="term" value="C:cytoplasm"/>
    <property type="evidence" value="ECO:0007669"/>
    <property type="project" value="TreeGrafter"/>
</dbReference>
<dbReference type="InterPro" id="IPR009091">
    <property type="entry name" value="RCC1/BLIP-II"/>
</dbReference>
<dbReference type="InterPro" id="IPR000408">
    <property type="entry name" value="Reg_chr_condens"/>
</dbReference>
<feature type="repeat" description="RCC1" evidence="6">
    <location>
        <begin position="1212"/>
        <end position="1268"/>
    </location>
</feature>
<keyword evidence="3 7" id="KW-0518">Myosin</keyword>
<dbReference type="Proteomes" id="UP001195914">
    <property type="component" value="Unassembled WGS sequence"/>
</dbReference>
<dbReference type="InterPro" id="IPR036961">
    <property type="entry name" value="Kinesin_motor_dom_sf"/>
</dbReference>
<dbReference type="Gene3D" id="3.40.850.10">
    <property type="entry name" value="Kinesin motor domain"/>
    <property type="match status" value="1"/>
</dbReference>
<evidence type="ECO:0000256" key="8">
    <source>
        <dbReference type="SAM" id="MobiDB-lite"/>
    </source>
</evidence>
<evidence type="ECO:0000259" key="9">
    <source>
        <dbReference type="PROSITE" id="PS51456"/>
    </source>
</evidence>
<name>A0AAD9GDB8_BABDI</name>
<evidence type="ECO:0000256" key="1">
    <source>
        <dbReference type="ARBA" id="ARBA00022741"/>
    </source>
</evidence>
<dbReference type="Gene3D" id="1.20.120.720">
    <property type="entry name" value="Myosin VI head, motor domain, U50 subdomain"/>
    <property type="match status" value="1"/>
</dbReference>
<dbReference type="PROSITE" id="PS50012">
    <property type="entry name" value="RCC1_3"/>
    <property type="match status" value="3"/>
</dbReference>
<keyword evidence="4 7" id="KW-0505">Motor protein</keyword>
<reference evidence="10" key="2">
    <citation type="submission" date="2021-05" db="EMBL/GenBank/DDBJ databases">
        <authorList>
            <person name="Pain A."/>
        </authorList>
    </citation>
    <scope>NUCLEOTIDE SEQUENCE</scope>
    <source>
        <strain evidence="10">1802A</strain>
    </source>
</reference>
<dbReference type="SMART" id="SM00015">
    <property type="entry name" value="IQ"/>
    <property type="match status" value="6"/>
</dbReference>
<accession>A0AAD9GDB8</accession>
<keyword evidence="5 7" id="KW-0009">Actin-binding</keyword>
<dbReference type="SUPFAM" id="SSF52540">
    <property type="entry name" value="P-loop containing nucleoside triphosphate hydrolases"/>
    <property type="match status" value="1"/>
</dbReference>
<feature type="domain" description="Myosin motor" evidence="9">
    <location>
        <begin position="93"/>
        <end position="768"/>
    </location>
</feature>
<evidence type="ECO:0000256" key="3">
    <source>
        <dbReference type="ARBA" id="ARBA00023123"/>
    </source>
</evidence>
<gene>
    <name evidence="10" type="ORF">X943_003128</name>
</gene>
<reference evidence="10" key="1">
    <citation type="journal article" date="2014" name="Nucleic Acids Res.">
        <title>The evolutionary dynamics of variant antigen genes in Babesia reveal a history of genomic innovation underlying host-parasite interaction.</title>
        <authorList>
            <person name="Jackson A.P."/>
            <person name="Otto T.D."/>
            <person name="Darby A."/>
            <person name="Ramaprasad A."/>
            <person name="Xia D."/>
            <person name="Echaide I.E."/>
            <person name="Farber M."/>
            <person name="Gahlot S."/>
            <person name="Gamble J."/>
            <person name="Gupta D."/>
            <person name="Gupta Y."/>
            <person name="Jackson L."/>
            <person name="Malandrin L."/>
            <person name="Malas T.B."/>
            <person name="Moussa E."/>
            <person name="Nair M."/>
            <person name="Reid A.J."/>
            <person name="Sanders M."/>
            <person name="Sharma J."/>
            <person name="Tracey A."/>
            <person name="Quail M.A."/>
            <person name="Weir W."/>
            <person name="Wastling J.M."/>
            <person name="Hall N."/>
            <person name="Willadsen P."/>
            <person name="Lingelbach K."/>
            <person name="Shiels B."/>
            <person name="Tait A."/>
            <person name="Berriman M."/>
            <person name="Allred D.R."/>
            <person name="Pain A."/>
        </authorList>
    </citation>
    <scope>NUCLEOTIDE SEQUENCE</scope>
    <source>
        <strain evidence="10">1802A</strain>
    </source>
</reference>
<dbReference type="Gene3D" id="1.20.5.190">
    <property type="match status" value="2"/>
</dbReference>
<evidence type="ECO:0000256" key="7">
    <source>
        <dbReference type="PROSITE-ProRule" id="PRU00782"/>
    </source>
</evidence>
<dbReference type="GO" id="GO:0016020">
    <property type="term" value="C:membrane"/>
    <property type="evidence" value="ECO:0007669"/>
    <property type="project" value="TreeGrafter"/>
</dbReference>